<reference evidence="2" key="1">
    <citation type="submission" date="2023-10" db="EMBL/GenBank/DDBJ databases">
        <authorList>
            <person name="Chen Y."/>
            <person name="Shah S."/>
            <person name="Dougan E. K."/>
            <person name="Thang M."/>
            <person name="Chan C."/>
        </authorList>
    </citation>
    <scope>NUCLEOTIDE SEQUENCE [LARGE SCALE GENOMIC DNA]</scope>
</reference>
<organism evidence="2 3">
    <name type="scientific">Prorocentrum cordatum</name>
    <dbReference type="NCBI Taxonomy" id="2364126"/>
    <lineage>
        <taxon>Eukaryota</taxon>
        <taxon>Sar</taxon>
        <taxon>Alveolata</taxon>
        <taxon>Dinophyceae</taxon>
        <taxon>Prorocentrales</taxon>
        <taxon>Prorocentraceae</taxon>
        <taxon>Prorocentrum</taxon>
    </lineage>
</organism>
<evidence type="ECO:0000313" key="2">
    <source>
        <dbReference type="EMBL" id="CAK0868463.1"/>
    </source>
</evidence>
<protein>
    <submittedName>
        <fullName evidence="2">Uncharacterized protein</fullName>
    </submittedName>
</protein>
<proteinExistence type="predicted"/>
<comment type="caution">
    <text evidence="2">The sequence shown here is derived from an EMBL/GenBank/DDBJ whole genome shotgun (WGS) entry which is preliminary data.</text>
</comment>
<name>A0ABN9V6F2_9DINO</name>
<evidence type="ECO:0000256" key="1">
    <source>
        <dbReference type="SAM" id="MobiDB-lite"/>
    </source>
</evidence>
<evidence type="ECO:0000313" key="3">
    <source>
        <dbReference type="Proteomes" id="UP001189429"/>
    </source>
</evidence>
<dbReference type="Proteomes" id="UP001189429">
    <property type="component" value="Unassembled WGS sequence"/>
</dbReference>
<feature type="region of interest" description="Disordered" evidence="1">
    <location>
        <begin position="154"/>
        <end position="186"/>
    </location>
</feature>
<accession>A0ABN9V6F2</accession>
<dbReference type="EMBL" id="CAUYUJ010016749">
    <property type="protein sequence ID" value="CAK0868463.1"/>
    <property type="molecule type" value="Genomic_DNA"/>
</dbReference>
<sequence>MWATHWQEPDSHALDNLTGQNDTECLTYSTTASGRLGRQCQPDHRLPPGALVLVRRGAPIEWRLGVVKVSYNGSFMVEVVRASGDANATIAQAEAAEVLDLGQFSVLQAGDHVLAKVSTRLLPVQARRLRGGVCADVDERVGKLAFCTTPAEAALRPPSRRPSRGKTPPSVAPPLCHRRSDPVVSS</sequence>
<keyword evidence="3" id="KW-1185">Reference proteome</keyword>
<gene>
    <name evidence="2" type="ORF">PCOR1329_LOCUS55120</name>
</gene>